<dbReference type="AlphaFoldDB" id="A0A7Y0U313"/>
<reference evidence="2 3" key="1">
    <citation type="submission" date="2020-04" db="EMBL/GenBank/DDBJ databases">
        <title>Antimicrobial susceptibility and clonality of vaginal-derived multi-drug resistant Mobiluncus isolates in China.</title>
        <authorList>
            <person name="Zhang X."/>
        </authorList>
    </citation>
    <scope>NUCLEOTIDE SEQUENCE [LARGE SCALE GENOMIC DNA]</scope>
    <source>
        <strain evidence="2 3">13</strain>
    </source>
</reference>
<feature type="signal peptide" evidence="1">
    <location>
        <begin position="1"/>
        <end position="25"/>
    </location>
</feature>
<evidence type="ECO:0000313" key="3">
    <source>
        <dbReference type="Proteomes" id="UP000578252"/>
    </source>
</evidence>
<name>A0A7Y0U313_9ACTO</name>
<dbReference type="RefSeq" id="WP_169772517.1">
    <property type="nucleotide sequence ID" value="NZ_JABCUQ010000052.1"/>
</dbReference>
<protein>
    <recommendedName>
        <fullName evidence="4">Lipoprotein</fullName>
    </recommendedName>
</protein>
<sequence>MICRVNMFVGMFSLVLVLTSCTSTSNDSSQGRTPFNSKSIHQYNTISQYPETSRPEPDSIQIHVLPQGIKEADYGNFLIQKVKSANLNSEDSLDWKGDVWKHLLRYDGKYKILAAAYQTKSDKKMQTSKLVLFEGDLATLGKDLFNPDTPVDGHNGARCEDYLEAHPRLWLLTEDGAIFQPRWPRDRCMHNQPPVSGINYPFVTHRNIDVLTNPH</sequence>
<dbReference type="Proteomes" id="UP000578252">
    <property type="component" value="Unassembled WGS sequence"/>
</dbReference>
<gene>
    <name evidence="2" type="ORF">HHJ78_11095</name>
</gene>
<comment type="caution">
    <text evidence="2">The sequence shown here is derived from an EMBL/GenBank/DDBJ whole genome shotgun (WGS) entry which is preliminary data.</text>
</comment>
<organism evidence="2 3">
    <name type="scientific">Mobiluncus mulieris</name>
    <dbReference type="NCBI Taxonomy" id="2052"/>
    <lineage>
        <taxon>Bacteria</taxon>
        <taxon>Bacillati</taxon>
        <taxon>Actinomycetota</taxon>
        <taxon>Actinomycetes</taxon>
        <taxon>Actinomycetales</taxon>
        <taxon>Actinomycetaceae</taxon>
        <taxon>Mobiluncus</taxon>
    </lineage>
</organism>
<feature type="chain" id="PRO_5039542644" description="Lipoprotein" evidence="1">
    <location>
        <begin position="26"/>
        <end position="215"/>
    </location>
</feature>
<evidence type="ECO:0000313" key="2">
    <source>
        <dbReference type="EMBL" id="NMW66029.1"/>
    </source>
</evidence>
<proteinExistence type="predicted"/>
<evidence type="ECO:0008006" key="4">
    <source>
        <dbReference type="Google" id="ProtNLM"/>
    </source>
</evidence>
<evidence type="ECO:0000256" key="1">
    <source>
        <dbReference type="SAM" id="SignalP"/>
    </source>
</evidence>
<dbReference type="EMBL" id="JABCUR010000015">
    <property type="protein sequence ID" value="NMW66029.1"/>
    <property type="molecule type" value="Genomic_DNA"/>
</dbReference>
<keyword evidence="1" id="KW-0732">Signal</keyword>
<accession>A0A7Y0U313</accession>
<dbReference type="PROSITE" id="PS51257">
    <property type="entry name" value="PROKAR_LIPOPROTEIN"/>
    <property type="match status" value="1"/>
</dbReference>